<evidence type="ECO:0000313" key="2">
    <source>
        <dbReference type="EMBL" id="KAG7043348.1"/>
    </source>
</evidence>
<dbReference type="Proteomes" id="UP000699042">
    <property type="component" value="Unassembled WGS sequence"/>
</dbReference>
<reference evidence="2" key="1">
    <citation type="submission" date="2021-05" db="EMBL/GenBank/DDBJ databases">
        <title>Comparative genomics of three Colletotrichum scovillei strains and genetic complementation revealed genes involved fungal growth and virulence on chili pepper.</title>
        <authorList>
            <person name="Hsieh D.-K."/>
            <person name="Chuang S.-C."/>
            <person name="Chen C.-Y."/>
            <person name="Chao Y.-T."/>
            <person name="Lu M.-Y.J."/>
            <person name="Lee M.-H."/>
            <person name="Shih M.-C."/>
        </authorList>
    </citation>
    <scope>NUCLEOTIDE SEQUENCE</scope>
    <source>
        <strain evidence="2">Coll-153</strain>
    </source>
</reference>
<evidence type="ECO:0000256" key="1">
    <source>
        <dbReference type="SAM" id="MobiDB-lite"/>
    </source>
</evidence>
<feature type="region of interest" description="Disordered" evidence="1">
    <location>
        <begin position="47"/>
        <end position="78"/>
    </location>
</feature>
<feature type="compositionally biased region" description="Basic and acidic residues" evidence="1">
    <location>
        <begin position="56"/>
        <end position="78"/>
    </location>
</feature>
<name>A0A9P7U7M7_9PEZI</name>
<protein>
    <submittedName>
        <fullName evidence="2">Uncharacterized protein</fullName>
    </submittedName>
</protein>
<accession>A0A9P7U7M7</accession>
<dbReference type="EMBL" id="JAESDN010000012">
    <property type="protein sequence ID" value="KAG7043348.1"/>
    <property type="molecule type" value="Genomic_DNA"/>
</dbReference>
<evidence type="ECO:0000313" key="3">
    <source>
        <dbReference type="Proteomes" id="UP000699042"/>
    </source>
</evidence>
<sequence length="78" mass="8481">MPASDVSVLVNGAPATRTMANTAYQAAQCQSRVTEFVETDPSLYRRLSQSVPNGTGEHEARARDAMRKVDTKLRQAAT</sequence>
<gene>
    <name evidence="2" type="ORF">JMJ77_003054</name>
</gene>
<organism evidence="2 3">
    <name type="scientific">Colletotrichum scovillei</name>
    <dbReference type="NCBI Taxonomy" id="1209932"/>
    <lineage>
        <taxon>Eukaryota</taxon>
        <taxon>Fungi</taxon>
        <taxon>Dikarya</taxon>
        <taxon>Ascomycota</taxon>
        <taxon>Pezizomycotina</taxon>
        <taxon>Sordariomycetes</taxon>
        <taxon>Hypocreomycetidae</taxon>
        <taxon>Glomerellales</taxon>
        <taxon>Glomerellaceae</taxon>
        <taxon>Colletotrichum</taxon>
        <taxon>Colletotrichum acutatum species complex</taxon>
    </lineage>
</organism>
<dbReference type="AlphaFoldDB" id="A0A9P7U7M7"/>
<keyword evidence="3" id="KW-1185">Reference proteome</keyword>
<proteinExistence type="predicted"/>
<comment type="caution">
    <text evidence="2">The sequence shown here is derived from an EMBL/GenBank/DDBJ whole genome shotgun (WGS) entry which is preliminary data.</text>
</comment>